<proteinExistence type="predicted"/>
<accession>T1IGD7</accession>
<organism evidence="3 4">
    <name type="scientific">Rhodnius prolixus</name>
    <name type="common">Triatomid bug</name>
    <dbReference type="NCBI Taxonomy" id="13249"/>
    <lineage>
        <taxon>Eukaryota</taxon>
        <taxon>Metazoa</taxon>
        <taxon>Ecdysozoa</taxon>
        <taxon>Arthropoda</taxon>
        <taxon>Hexapoda</taxon>
        <taxon>Insecta</taxon>
        <taxon>Pterygota</taxon>
        <taxon>Neoptera</taxon>
        <taxon>Paraneoptera</taxon>
        <taxon>Hemiptera</taxon>
        <taxon>Heteroptera</taxon>
        <taxon>Panheteroptera</taxon>
        <taxon>Cimicomorpha</taxon>
        <taxon>Reduviidae</taxon>
        <taxon>Triatominae</taxon>
        <taxon>Rhodnius</taxon>
    </lineage>
</organism>
<evidence type="ECO:0000313" key="4">
    <source>
        <dbReference type="Proteomes" id="UP000015103"/>
    </source>
</evidence>
<dbReference type="HOGENOM" id="CLU_2429815_0_0_1"/>
<evidence type="ECO:0000256" key="1">
    <source>
        <dbReference type="SAM" id="MobiDB-lite"/>
    </source>
</evidence>
<dbReference type="Proteomes" id="UP000015103">
    <property type="component" value="Unassembled WGS sequence"/>
</dbReference>
<feature type="compositionally biased region" description="Gly residues" evidence="1">
    <location>
        <begin position="82"/>
        <end position="91"/>
    </location>
</feature>
<feature type="compositionally biased region" description="Polar residues" evidence="1">
    <location>
        <begin position="48"/>
        <end position="61"/>
    </location>
</feature>
<evidence type="ECO:0000256" key="2">
    <source>
        <dbReference type="SAM" id="SignalP"/>
    </source>
</evidence>
<feature type="chain" id="PRO_5043500887" evidence="2">
    <location>
        <begin position="25"/>
        <end position="91"/>
    </location>
</feature>
<name>T1IGD7_RHOPR</name>
<feature type="compositionally biased region" description="Low complexity" evidence="1">
    <location>
        <begin position="72"/>
        <end position="81"/>
    </location>
</feature>
<feature type="region of interest" description="Disordered" evidence="1">
    <location>
        <begin position="48"/>
        <end position="91"/>
    </location>
</feature>
<keyword evidence="2" id="KW-0732">Signal</keyword>
<dbReference type="EnsemblMetazoa" id="RPRC015356-RA">
    <property type="protein sequence ID" value="RPRC015356-PA"/>
    <property type="gene ID" value="RPRC015356"/>
</dbReference>
<reference evidence="3" key="1">
    <citation type="submission" date="2015-05" db="UniProtKB">
        <authorList>
            <consortium name="EnsemblMetazoa"/>
        </authorList>
    </citation>
    <scope>IDENTIFICATION</scope>
</reference>
<dbReference type="EMBL" id="ACPB03016717">
    <property type="status" value="NOT_ANNOTATED_CDS"/>
    <property type="molecule type" value="Genomic_DNA"/>
</dbReference>
<dbReference type="VEuPathDB" id="VectorBase:RPRC015356"/>
<sequence length="91" mass="9121">MVSKFNKVFVLLAVLAVTMTIANGQTTQSSSDYNSNFASASDNANVNQANLDTQIGGNNNAPLKAIDNSGVQDSAGPSASAGGQGGQNSGK</sequence>
<evidence type="ECO:0000313" key="3">
    <source>
        <dbReference type="EnsemblMetazoa" id="RPRC015356-PA"/>
    </source>
</evidence>
<keyword evidence="4" id="KW-1185">Reference proteome</keyword>
<feature type="signal peptide" evidence="2">
    <location>
        <begin position="1"/>
        <end position="24"/>
    </location>
</feature>
<dbReference type="InParanoid" id="T1IGD7"/>
<dbReference type="AlphaFoldDB" id="T1IGD7"/>
<protein>
    <submittedName>
        <fullName evidence="3">Uncharacterized protein</fullName>
    </submittedName>
</protein>